<proteinExistence type="predicted"/>
<protein>
    <recommendedName>
        <fullName evidence="4">Transmembrane protein (PGPGW)</fullName>
    </recommendedName>
</protein>
<gene>
    <name evidence="2" type="ordered locus">Dole_2379</name>
</gene>
<keyword evidence="1" id="KW-0472">Membrane</keyword>
<evidence type="ECO:0008006" key="4">
    <source>
        <dbReference type="Google" id="ProtNLM"/>
    </source>
</evidence>
<organism evidence="2 3">
    <name type="scientific">Desulfosudis oleivorans (strain DSM 6200 / JCM 39069 / Hxd3)</name>
    <name type="common">Desulfococcus oleovorans</name>
    <dbReference type="NCBI Taxonomy" id="96561"/>
    <lineage>
        <taxon>Bacteria</taxon>
        <taxon>Pseudomonadati</taxon>
        <taxon>Thermodesulfobacteriota</taxon>
        <taxon>Desulfobacteria</taxon>
        <taxon>Desulfobacterales</taxon>
        <taxon>Desulfosudaceae</taxon>
        <taxon>Desulfosudis</taxon>
    </lineage>
</organism>
<reference evidence="2 3" key="1">
    <citation type="submission" date="2007-10" db="EMBL/GenBank/DDBJ databases">
        <title>Complete sequence of Desulfococcus oleovorans Hxd3.</title>
        <authorList>
            <consortium name="US DOE Joint Genome Institute"/>
            <person name="Copeland A."/>
            <person name="Lucas S."/>
            <person name="Lapidus A."/>
            <person name="Barry K."/>
            <person name="Glavina del Rio T."/>
            <person name="Dalin E."/>
            <person name="Tice H."/>
            <person name="Pitluck S."/>
            <person name="Kiss H."/>
            <person name="Brettin T."/>
            <person name="Bruce D."/>
            <person name="Detter J.C."/>
            <person name="Han C."/>
            <person name="Schmutz J."/>
            <person name="Larimer F."/>
            <person name="Land M."/>
            <person name="Hauser L."/>
            <person name="Kyrpides N."/>
            <person name="Kim E."/>
            <person name="Wawrik B."/>
            <person name="Richardson P."/>
        </authorList>
    </citation>
    <scope>NUCLEOTIDE SEQUENCE [LARGE SCALE GENOMIC DNA]</scope>
    <source>
        <strain evidence="3">DSM 6200 / JCM 39069 / Hxd3</strain>
    </source>
</reference>
<feature type="transmembrane region" description="Helical" evidence="1">
    <location>
        <begin position="12"/>
        <end position="34"/>
    </location>
</feature>
<sequence>MEQWIYHHEMLLGWLTLGSLAVFIGTLVLVPWLVARIPADYFSHGRRQQAPWAGNRPLLRLLLLIGKNLLGALVVIAGMMMLVLPGQGLLTIFLGALLLDFPGKYRLERWVVSRGLVLRPVNRLRRRAGRKPLEM</sequence>
<keyword evidence="1" id="KW-1133">Transmembrane helix</keyword>
<dbReference type="Pfam" id="PF09656">
    <property type="entry name" value="PGPGW"/>
    <property type="match status" value="1"/>
</dbReference>
<dbReference type="EMBL" id="CP000859">
    <property type="protein sequence ID" value="ABW68183.1"/>
    <property type="molecule type" value="Genomic_DNA"/>
</dbReference>
<dbReference type="STRING" id="96561.Dole_2379"/>
<accession>A8ZVJ6</accession>
<evidence type="ECO:0000256" key="1">
    <source>
        <dbReference type="SAM" id="Phobius"/>
    </source>
</evidence>
<dbReference type="RefSeq" id="WP_012175795.1">
    <property type="nucleotide sequence ID" value="NC_009943.1"/>
</dbReference>
<dbReference type="eggNOG" id="ENOG5032ZM7">
    <property type="taxonomic scope" value="Bacteria"/>
</dbReference>
<keyword evidence="1" id="KW-0812">Transmembrane</keyword>
<dbReference type="Proteomes" id="UP000008561">
    <property type="component" value="Chromosome"/>
</dbReference>
<dbReference type="AlphaFoldDB" id="A8ZVJ6"/>
<dbReference type="HOGENOM" id="CLU_137192_0_0_7"/>
<evidence type="ECO:0000313" key="2">
    <source>
        <dbReference type="EMBL" id="ABW68183.1"/>
    </source>
</evidence>
<evidence type="ECO:0000313" key="3">
    <source>
        <dbReference type="Proteomes" id="UP000008561"/>
    </source>
</evidence>
<keyword evidence="3" id="KW-1185">Reference proteome</keyword>
<name>A8ZVJ6_DESOH</name>
<dbReference type="OrthoDB" id="9800130at2"/>
<dbReference type="KEGG" id="dol:Dole_2379"/>
<dbReference type="InterPro" id="IPR019099">
    <property type="entry name" value="Uncharacterised_PGPGW_TM"/>
</dbReference>
<feature type="transmembrane region" description="Helical" evidence="1">
    <location>
        <begin position="69"/>
        <end position="99"/>
    </location>
</feature>